<dbReference type="Pfam" id="PF17932">
    <property type="entry name" value="TetR_C_24"/>
    <property type="match status" value="1"/>
</dbReference>
<dbReference type="PROSITE" id="PS50977">
    <property type="entry name" value="HTH_TETR_2"/>
    <property type="match status" value="1"/>
</dbReference>
<gene>
    <name evidence="6" type="ORF">DX116_03425</name>
</gene>
<sequence length="206" mass="23039">MSTQTVTTEGPRSKRALILRAAIESFGDDGFEHTKWASVADKVGIGQTALYHYFESKVHCLLTIMSSELERSATAFAAAVEGQATPTDELRAAVKAALDVGPREVLQARILQSHMDLLASPRQSEREEAERQHARELVRQVEHNWLDLVERGIASGDFAARDAFQTSHMMLAMILSVWRWYREGGALSNEDVREFTTEALLRLVRA</sequence>
<comment type="caution">
    <text evidence="6">The sequence shown here is derived from an EMBL/GenBank/DDBJ whole genome shotgun (WGS) entry which is preliminary data.</text>
</comment>
<keyword evidence="2 4" id="KW-0238">DNA-binding</keyword>
<dbReference type="InterPro" id="IPR041490">
    <property type="entry name" value="KstR2_TetR_C"/>
</dbReference>
<dbReference type="GO" id="GO:0000976">
    <property type="term" value="F:transcription cis-regulatory region binding"/>
    <property type="evidence" value="ECO:0007669"/>
    <property type="project" value="TreeGrafter"/>
</dbReference>
<evidence type="ECO:0000313" key="7">
    <source>
        <dbReference type="Proteomes" id="UP000265581"/>
    </source>
</evidence>
<dbReference type="InterPro" id="IPR009057">
    <property type="entry name" value="Homeodomain-like_sf"/>
</dbReference>
<dbReference type="Pfam" id="PF00440">
    <property type="entry name" value="TetR_N"/>
    <property type="match status" value="1"/>
</dbReference>
<dbReference type="PRINTS" id="PR00455">
    <property type="entry name" value="HTHTETR"/>
</dbReference>
<dbReference type="PANTHER" id="PTHR30055">
    <property type="entry name" value="HTH-TYPE TRANSCRIPTIONAL REGULATOR RUTR"/>
    <property type="match status" value="1"/>
</dbReference>
<dbReference type="PANTHER" id="PTHR30055:SF240">
    <property type="entry name" value="HTH-TYPE TRANSCRIPTIONAL REGULATOR ACRR"/>
    <property type="match status" value="1"/>
</dbReference>
<evidence type="ECO:0000256" key="2">
    <source>
        <dbReference type="ARBA" id="ARBA00023125"/>
    </source>
</evidence>
<organism evidence="6 7">
    <name type="scientific">Aeromicrobium endophyticum</name>
    <dbReference type="NCBI Taxonomy" id="2292704"/>
    <lineage>
        <taxon>Bacteria</taxon>
        <taxon>Bacillati</taxon>
        <taxon>Actinomycetota</taxon>
        <taxon>Actinomycetes</taxon>
        <taxon>Propionibacteriales</taxon>
        <taxon>Nocardioidaceae</taxon>
        <taxon>Aeromicrobium</taxon>
    </lineage>
</organism>
<accession>A0A371PB35</accession>
<keyword evidence="7" id="KW-1185">Reference proteome</keyword>
<dbReference type="InterPro" id="IPR050109">
    <property type="entry name" value="HTH-type_TetR-like_transc_reg"/>
</dbReference>
<feature type="DNA-binding region" description="H-T-H motif" evidence="4">
    <location>
        <begin position="35"/>
        <end position="54"/>
    </location>
</feature>
<dbReference type="Gene3D" id="1.10.357.10">
    <property type="entry name" value="Tetracycline Repressor, domain 2"/>
    <property type="match status" value="1"/>
</dbReference>
<proteinExistence type="predicted"/>
<dbReference type="Proteomes" id="UP000265581">
    <property type="component" value="Unassembled WGS sequence"/>
</dbReference>
<dbReference type="OrthoDB" id="1669699at2"/>
<protein>
    <submittedName>
        <fullName evidence="6">TetR/AcrR family transcriptional regulator</fullName>
    </submittedName>
</protein>
<dbReference type="AlphaFoldDB" id="A0A371PB35"/>
<dbReference type="Gene3D" id="1.10.10.60">
    <property type="entry name" value="Homeodomain-like"/>
    <property type="match status" value="1"/>
</dbReference>
<evidence type="ECO:0000259" key="5">
    <source>
        <dbReference type="PROSITE" id="PS50977"/>
    </source>
</evidence>
<dbReference type="InterPro" id="IPR001647">
    <property type="entry name" value="HTH_TetR"/>
</dbReference>
<dbReference type="SUPFAM" id="SSF48498">
    <property type="entry name" value="Tetracyclin repressor-like, C-terminal domain"/>
    <property type="match status" value="1"/>
</dbReference>
<dbReference type="InterPro" id="IPR036271">
    <property type="entry name" value="Tet_transcr_reg_TetR-rel_C_sf"/>
</dbReference>
<keyword evidence="3" id="KW-0804">Transcription</keyword>
<feature type="domain" description="HTH tetR-type" evidence="5">
    <location>
        <begin position="12"/>
        <end position="72"/>
    </location>
</feature>
<dbReference type="RefSeq" id="WP_119702782.1">
    <property type="nucleotide sequence ID" value="NZ_JBHSOI010000001.1"/>
</dbReference>
<evidence type="ECO:0000256" key="1">
    <source>
        <dbReference type="ARBA" id="ARBA00023015"/>
    </source>
</evidence>
<evidence type="ECO:0000313" key="6">
    <source>
        <dbReference type="EMBL" id="REK72670.1"/>
    </source>
</evidence>
<evidence type="ECO:0000256" key="4">
    <source>
        <dbReference type="PROSITE-ProRule" id="PRU00335"/>
    </source>
</evidence>
<name>A0A371PB35_9ACTN</name>
<dbReference type="SUPFAM" id="SSF46689">
    <property type="entry name" value="Homeodomain-like"/>
    <property type="match status" value="1"/>
</dbReference>
<reference evidence="6 7" key="1">
    <citation type="submission" date="2018-08" db="EMBL/GenBank/DDBJ databases">
        <title>Aeromicrobium sp. M2KJ-4, whole genome shotgun sequence.</title>
        <authorList>
            <person name="Tuo L."/>
        </authorList>
    </citation>
    <scope>NUCLEOTIDE SEQUENCE [LARGE SCALE GENOMIC DNA]</scope>
    <source>
        <strain evidence="6 7">M2KJ-4</strain>
    </source>
</reference>
<dbReference type="GO" id="GO:0003700">
    <property type="term" value="F:DNA-binding transcription factor activity"/>
    <property type="evidence" value="ECO:0007669"/>
    <property type="project" value="TreeGrafter"/>
</dbReference>
<keyword evidence="1" id="KW-0805">Transcription regulation</keyword>
<evidence type="ECO:0000256" key="3">
    <source>
        <dbReference type="ARBA" id="ARBA00023163"/>
    </source>
</evidence>
<dbReference type="EMBL" id="QUBR01000001">
    <property type="protein sequence ID" value="REK72670.1"/>
    <property type="molecule type" value="Genomic_DNA"/>
</dbReference>